<keyword evidence="5" id="KW-0325">Glycoprotein</keyword>
<feature type="disulfide bond" evidence="6">
    <location>
        <begin position="138"/>
        <end position="150"/>
    </location>
</feature>
<gene>
    <name evidence="11" type="ORF">ACAOBT_LOCUS14780</name>
</gene>
<dbReference type="FunFam" id="2.40.10.10:FF:000054">
    <property type="entry name" value="Complement C1r subcomponent"/>
    <property type="match status" value="1"/>
</dbReference>
<keyword evidence="8" id="KW-0472">Membrane</keyword>
<sequence length="702" mass="78018">MHIYMHSLCNRPDFYMMKVNCINYLLGYSIFVIIGRINSAEGQISRINQLSLNITRVKRQTTVCDGFKCNSGECIPKNQVCNGMRNCKDADDEGGCEGTSVFKCGSGEFINEQSNCDGTVDCRDGSDETDSCKDNVICPGYVFTCAYGACIDKYKVCNRNQDCRDNSDEANCTKVISNSFKCKSGEIIDEDLHCNGHEDCSDGSDETNACKKDKLCPGYVFTCSYGACIDSFKRCDGNRDCKDGSDEIGCDEIHTTSTRLPPSSVSTITTTKSTLSSIGKNCLLPENPEHGKWISIALQKELPSLTWVDTSSLFRVKCDAGYQPSNPFLICDISGWVPVTPPKCEKLCPPIKSNYAMHLECKNKNGTRISCSQATSGSTLEYSCEAFYHSADKYDKRRVCIDGKWNWPLPECIPDCGRERVPGAPLIVHGNDTQKGSYPWATIIFIKEGNTMKFICGGSMISTRFILTAAHCVTTEDGNLFDSNLFEVAVGKYFSNYSITETSAQLLKIQKCIVHKEYRGDKRGYQADIALMKTTKNILLTLFVQPVCITNLCEVSVHGEGLVTGWGATQPRGRPADSLKVATYPIKDRSECLNELPKNFTDYYLTADKICAGYYEKDISVCKGDSGGGLVFSNTNDSDRYYITGIVSLGHRLKFGCNTNQAALFTNVKYYYDWISCILIYQMDSDLYDARCDYSYPCVPFL</sequence>
<evidence type="ECO:0000256" key="1">
    <source>
        <dbReference type="ARBA" id="ARBA00004613"/>
    </source>
</evidence>
<evidence type="ECO:0000256" key="3">
    <source>
        <dbReference type="ARBA" id="ARBA00022729"/>
    </source>
</evidence>
<name>A0A9P0PDL0_ACAOB</name>
<feature type="disulfide bond" evidence="6">
    <location>
        <begin position="81"/>
        <end position="96"/>
    </location>
</feature>
<dbReference type="PROSITE" id="PS50240">
    <property type="entry name" value="TRYPSIN_DOM"/>
    <property type="match status" value="1"/>
</dbReference>
<evidence type="ECO:0000313" key="12">
    <source>
        <dbReference type="Proteomes" id="UP001152888"/>
    </source>
</evidence>
<feature type="domain" description="Peptidase S1" evidence="9">
    <location>
        <begin position="427"/>
        <end position="680"/>
    </location>
</feature>
<dbReference type="Pfam" id="PF00057">
    <property type="entry name" value="Ldl_recept_a"/>
    <property type="match status" value="4"/>
</dbReference>
<dbReference type="PRINTS" id="PR00261">
    <property type="entry name" value="LDLRECEPTOR"/>
</dbReference>
<comment type="caution">
    <text evidence="11">The sequence shown here is derived from an EMBL/GenBank/DDBJ whole genome shotgun (WGS) entry which is preliminary data.</text>
</comment>
<dbReference type="InterPro" id="IPR001254">
    <property type="entry name" value="Trypsin_dom"/>
</dbReference>
<dbReference type="PANTHER" id="PTHR24252:SF7">
    <property type="entry name" value="HYALIN"/>
    <property type="match status" value="1"/>
</dbReference>
<dbReference type="AlphaFoldDB" id="A0A9P0PDL0"/>
<dbReference type="PROSITE" id="PS01209">
    <property type="entry name" value="LDLRA_1"/>
    <property type="match status" value="2"/>
</dbReference>
<dbReference type="GO" id="GO:0005576">
    <property type="term" value="C:extracellular region"/>
    <property type="evidence" value="ECO:0007669"/>
    <property type="project" value="UniProtKB-SubCell"/>
</dbReference>
<dbReference type="SUPFAM" id="SSF57424">
    <property type="entry name" value="LDL receptor-like module"/>
    <property type="match status" value="5"/>
</dbReference>
<dbReference type="SMART" id="SM00032">
    <property type="entry name" value="CCP"/>
    <property type="match status" value="2"/>
</dbReference>
<dbReference type="InterPro" id="IPR036055">
    <property type="entry name" value="LDL_receptor-like_sf"/>
</dbReference>
<dbReference type="PANTHER" id="PTHR24252">
    <property type="entry name" value="ACROSIN-RELATED"/>
    <property type="match status" value="1"/>
</dbReference>
<dbReference type="InterPro" id="IPR023415">
    <property type="entry name" value="LDLR_class-A_CS"/>
</dbReference>
<dbReference type="SUPFAM" id="SSF57535">
    <property type="entry name" value="Complement control module/SCR domain"/>
    <property type="match status" value="1"/>
</dbReference>
<keyword evidence="12" id="KW-1185">Reference proteome</keyword>
<feature type="disulfide bond" evidence="6">
    <location>
        <begin position="216"/>
        <end position="228"/>
    </location>
</feature>
<dbReference type="PROSITE" id="PS50923">
    <property type="entry name" value="SUSHI"/>
    <property type="match status" value="1"/>
</dbReference>
<comment type="subcellular location">
    <subcellularLocation>
        <location evidence="1">Secreted</location>
    </subcellularLocation>
</comment>
<evidence type="ECO:0000259" key="10">
    <source>
        <dbReference type="PROSITE" id="PS50923"/>
    </source>
</evidence>
<dbReference type="InterPro" id="IPR018114">
    <property type="entry name" value="TRYPSIN_HIS"/>
</dbReference>
<protein>
    <submittedName>
        <fullName evidence="11">Uncharacterized protein</fullName>
    </submittedName>
</protein>
<dbReference type="Pfam" id="PF00089">
    <property type="entry name" value="Trypsin"/>
    <property type="match status" value="1"/>
</dbReference>
<dbReference type="InterPro" id="IPR035976">
    <property type="entry name" value="Sushi/SCR/CCP_sf"/>
</dbReference>
<dbReference type="GO" id="GO:0004252">
    <property type="term" value="F:serine-type endopeptidase activity"/>
    <property type="evidence" value="ECO:0007669"/>
    <property type="project" value="InterPro"/>
</dbReference>
<keyword evidence="7" id="KW-0768">Sushi</keyword>
<feature type="disulfide bond" evidence="6">
    <location>
        <begin position="182"/>
        <end position="200"/>
    </location>
</feature>
<dbReference type="InterPro" id="IPR000436">
    <property type="entry name" value="Sushi_SCR_CCP_dom"/>
</dbReference>
<keyword evidence="2" id="KW-0964">Secreted</keyword>
<dbReference type="CDD" id="cd00112">
    <property type="entry name" value="LDLa"/>
    <property type="match status" value="5"/>
</dbReference>
<dbReference type="Gene3D" id="2.40.10.10">
    <property type="entry name" value="Trypsin-like serine proteases"/>
    <property type="match status" value="1"/>
</dbReference>
<dbReference type="InterPro" id="IPR043504">
    <property type="entry name" value="Peptidase_S1_PA_chymotrypsin"/>
</dbReference>
<evidence type="ECO:0000256" key="6">
    <source>
        <dbReference type="PROSITE-ProRule" id="PRU00124"/>
    </source>
</evidence>
<evidence type="ECO:0000256" key="8">
    <source>
        <dbReference type="SAM" id="Phobius"/>
    </source>
</evidence>
<evidence type="ECO:0000313" key="11">
    <source>
        <dbReference type="EMBL" id="CAH1981962.1"/>
    </source>
</evidence>
<feature type="domain" description="Sushi" evidence="10">
    <location>
        <begin position="346"/>
        <end position="414"/>
    </location>
</feature>
<keyword evidence="4 6" id="KW-1015">Disulfide bond</keyword>
<evidence type="ECO:0000259" key="9">
    <source>
        <dbReference type="PROSITE" id="PS50240"/>
    </source>
</evidence>
<accession>A0A9P0PDL0</accession>
<dbReference type="SUPFAM" id="SSF50494">
    <property type="entry name" value="Trypsin-like serine proteases"/>
    <property type="match status" value="1"/>
</dbReference>
<feature type="disulfide bond" evidence="6">
    <location>
        <begin position="145"/>
        <end position="163"/>
    </location>
</feature>
<feature type="disulfide bond" evidence="6">
    <location>
        <begin position="235"/>
        <end position="250"/>
    </location>
</feature>
<dbReference type="Proteomes" id="UP001152888">
    <property type="component" value="Unassembled WGS sequence"/>
</dbReference>
<evidence type="ECO:0000256" key="2">
    <source>
        <dbReference type="ARBA" id="ARBA00022525"/>
    </source>
</evidence>
<dbReference type="EMBL" id="CAKOFQ010006915">
    <property type="protein sequence ID" value="CAH1981962.1"/>
    <property type="molecule type" value="Genomic_DNA"/>
</dbReference>
<dbReference type="GO" id="GO:0006508">
    <property type="term" value="P:proteolysis"/>
    <property type="evidence" value="ECO:0007669"/>
    <property type="project" value="InterPro"/>
</dbReference>
<feature type="disulfide bond" evidence="6">
    <location>
        <begin position="157"/>
        <end position="172"/>
    </location>
</feature>
<feature type="disulfide bond" evidence="6">
    <location>
        <begin position="104"/>
        <end position="122"/>
    </location>
</feature>
<reference evidence="11" key="1">
    <citation type="submission" date="2022-03" db="EMBL/GenBank/DDBJ databases">
        <authorList>
            <person name="Sayadi A."/>
        </authorList>
    </citation>
    <scope>NUCLEOTIDE SEQUENCE</scope>
</reference>
<feature type="transmembrane region" description="Helical" evidence="8">
    <location>
        <begin position="21"/>
        <end position="39"/>
    </location>
</feature>
<keyword evidence="8" id="KW-0812">Transmembrane</keyword>
<evidence type="ECO:0000256" key="5">
    <source>
        <dbReference type="ARBA" id="ARBA00023180"/>
    </source>
</evidence>
<dbReference type="SMART" id="SM00020">
    <property type="entry name" value="Tryp_SPc"/>
    <property type="match status" value="1"/>
</dbReference>
<dbReference type="FunFam" id="2.40.10.10:FF:000068">
    <property type="entry name" value="transmembrane protease serine 2"/>
    <property type="match status" value="1"/>
</dbReference>
<feature type="disulfide bond" evidence="6">
    <location>
        <begin position="223"/>
        <end position="241"/>
    </location>
</feature>
<dbReference type="CDD" id="cd00190">
    <property type="entry name" value="Tryp_SPc"/>
    <property type="match status" value="1"/>
</dbReference>
<dbReference type="PROSITE" id="PS50068">
    <property type="entry name" value="LDLRA_2"/>
    <property type="match status" value="5"/>
</dbReference>
<keyword evidence="8" id="KW-1133">Transmembrane helix</keyword>
<dbReference type="PROSITE" id="PS00134">
    <property type="entry name" value="TRYPSIN_HIS"/>
    <property type="match status" value="1"/>
</dbReference>
<organism evidence="11 12">
    <name type="scientific">Acanthoscelides obtectus</name>
    <name type="common">Bean weevil</name>
    <name type="synonym">Bruchus obtectus</name>
    <dbReference type="NCBI Taxonomy" id="200917"/>
    <lineage>
        <taxon>Eukaryota</taxon>
        <taxon>Metazoa</taxon>
        <taxon>Ecdysozoa</taxon>
        <taxon>Arthropoda</taxon>
        <taxon>Hexapoda</taxon>
        <taxon>Insecta</taxon>
        <taxon>Pterygota</taxon>
        <taxon>Neoptera</taxon>
        <taxon>Endopterygota</taxon>
        <taxon>Coleoptera</taxon>
        <taxon>Polyphaga</taxon>
        <taxon>Cucujiformia</taxon>
        <taxon>Chrysomeloidea</taxon>
        <taxon>Chrysomelidae</taxon>
        <taxon>Bruchinae</taxon>
        <taxon>Bruchini</taxon>
        <taxon>Acanthoscelides</taxon>
    </lineage>
</organism>
<proteinExistence type="predicted"/>
<dbReference type="OrthoDB" id="6744641at2759"/>
<dbReference type="InterPro" id="IPR009003">
    <property type="entry name" value="Peptidase_S1_PA"/>
</dbReference>
<keyword evidence="3" id="KW-0732">Signal</keyword>
<feature type="disulfide bond" evidence="6">
    <location>
        <begin position="69"/>
        <end position="87"/>
    </location>
</feature>
<dbReference type="SMART" id="SM00192">
    <property type="entry name" value="LDLa"/>
    <property type="match status" value="5"/>
</dbReference>
<comment type="caution">
    <text evidence="7">Lacks conserved residue(s) required for the propagation of feature annotation.</text>
</comment>
<dbReference type="InterPro" id="IPR002172">
    <property type="entry name" value="LDrepeatLR_classA_rpt"/>
</dbReference>
<evidence type="ECO:0000256" key="7">
    <source>
        <dbReference type="PROSITE-ProRule" id="PRU00302"/>
    </source>
</evidence>
<evidence type="ECO:0000256" key="4">
    <source>
        <dbReference type="ARBA" id="ARBA00023157"/>
    </source>
</evidence>
<dbReference type="Gene3D" id="4.10.400.10">
    <property type="entry name" value="Low-density Lipoprotein Receptor"/>
    <property type="match status" value="5"/>
</dbReference>